<protein>
    <submittedName>
        <fullName evidence="3">Nitrilase</fullName>
        <ecNumber evidence="3">3.5.5.1</ecNumber>
    </submittedName>
</protein>
<dbReference type="InterPro" id="IPR003010">
    <property type="entry name" value="C-N_Hydrolase"/>
</dbReference>
<dbReference type="EMBL" id="JBEPLS010000032">
    <property type="protein sequence ID" value="MET3606049.1"/>
    <property type="molecule type" value="Genomic_DNA"/>
</dbReference>
<feature type="domain" description="CN hydrolase" evidence="2">
    <location>
        <begin position="3"/>
        <end position="256"/>
    </location>
</feature>
<dbReference type="EC" id="3.5.5.1" evidence="3"/>
<proteinExistence type="predicted"/>
<keyword evidence="1 3" id="KW-0378">Hydrolase</keyword>
<evidence type="ECO:0000313" key="4">
    <source>
        <dbReference type="Proteomes" id="UP001549111"/>
    </source>
</evidence>
<dbReference type="SUPFAM" id="SSF56317">
    <property type="entry name" value="Carbon-nitrogen hydrolase"/>
    <property type="match status" value="1"/>
</dbReference>
<reference evidence="3 4" key="1">
    <citation type="submission" date="2024-06" db="EMBL/GenBank/DDBJ databases">
        <title>Genomic Encyclopedia of Type Strains, Phase IV (KMG-IV): sequencing the most valuable type-strain genomes for metagenomic binning, comparative biology and taxonomic classification.</title>
        <authorList>
            <person name="Goeker M."/>
        </authorList>
    </citation>
    <scope>NUCLEOTIDE SEQUENCE [LARGE SCALE GENOMIC DNA]</scope>
    <source>
        <strain evidence="3 4">D-501</strain>
    </source>
</reference>
<organism evidence="3 4">
    <name type="scientific">Sphaerotilus sulfidivorans</name>
    <dbReference type="NCBI Taxonomy" id="639200"/>
    <lineage>
        <taxon>Bacteria</taxon>
        <taxon>Pseudomonadati</taxon>
        <taxon>Pseudomonadota</taxon>
        <taxon>Betaproteobacteria</taxon>
        <taxon>Burkholderiales</taxon>
        <taxon>Sphaerotilaceae</taxon>
        <taxon>Sphaerotilus</taxon>
    </lineage>
</organism>
<dbReference type="Proteomes" id="UP001549111">
    <property type="component" value="Unassembled WGS sequence"/>
</dbReference>
<keyword evidence="4" id="KW-1185">Reference proteome</keyword>
<dbReference type="InterPro" id="IPR036526">
    <property type="entry name" value="C-N_Hydrolase_sf"/>
</dbReference>
<dbReference type="Gene3D" id="3.60.110.10">
    <property type="entry name" value="Carbon-nitrogen hydrolase"/>
    <property type="match status" value="1"/>
</dbReference>
<dbReference type="Pfam" id="PF00795">
    <property type="entry name" value="CN_hydrolase"/>
    <property type="match status" value="1"/>
</dbReference>
<gene>
    <name evidence="3" type="ORF">ABIC99_003884</name>
</gene>
<comment type="caution">
    <text evidence="3">The sequence shown here is derived from an EMBL/GenBank/DDBJ whole genome shotgun (WGS) entry which is preliminary data.</text>
</comment>
<dbReference type="InterPro" id="IPR045254">
    <property type="entry name" value="Nit1/2_C-N_Hydrolase"/>
</dbReference>
<evidence type="ECO:0000313" key="3">
    <source>
        <dbReference type="EMBL" id="MET3606049.1"/>
    </source>
</evidence>
<dbReference type="CDD" id="cd07572">
    <property type="entry name" value="nit"/>
    <property type="match status" value="1"/>
</dbReference>
<accession>A0ABV2ISX9</accession>
<dbReference type="PANTHER" id="PTHR23088:SF27">
    <property type="entry name" value="DEAMINATED GLUTATHIONE AMIDASE"/>
    <property type="match status" value="1"/>
</dbReference>
<evidence type="ECO:0000259" key="2">
    <source>
        <dbReference type="PROSITE" id="PS50263"/>
    </source>
</evidence>
<dbReference type="PANTHER" id="PTHR23088">
    <property type="entry name" value="NITRILASE-RELATED"/>
    <property type="match status" value="1"/>
</dbReference>
<dbReference type="PROSITE" id="PS50263">
    <property type="entry name" value="CN_HYDROLASE"/>
    <property type="match status" value="1"/>
</dbReference>
<evidence type="ECO:0000256" key="1">
    <source>
        <dbReference type="ARBA" id="ARBA00022801"/>
    </source>
</evidence>
<name>A0ABV2ISX9_9BURK</name>
<sequence>MSMKIAAVQMVSGPRPDENLDRAEARVAEAAAQGAELVALPEYFCLMGLRDRDKLAIAEPDGDGPIQRRLAQIAARHRVWLVAGSLPLAVPGDADHATNTTLVFDPEGRRAGRYDKIHLFRFDDGERRHDEAATLRAGHAPLALDITARDGRAHRTGITICYDLRFPELYRQLASPPCSLMVVTAAFTWPTGQAHWELLLRARAVENQCWLLASAQGGQHENGRRTWGHSMIVDPWGQIVAELPEGEGIVVATLDEQRTAEIRTRLPALEHRRL</sequence>
<dbReference type="GO" id="GO:0000257">
    <property type="term" value="F:nitrilase activity"/>
    <property type="evidence" value="ECO:0007669"/>
    <property type="project" value="UniProtKB-EC"/>
</dbReference>